<dbReference type="RefSeq" id="WP_006548173.1">
    <property type="nucleotide sequence ID" value="NZ_DS999574.1"/>
</dbReference>
<reference evidence="1 2" key="1">
    <citation type="submission" date="2009-01" db="EMBL/GenBank/DDBJ databases">
        <authorList>
            <person name="Qin X."/>
            <person name="Bachman B."/>
            <person name="Battles P."/>
            <person name="Bell A."/>
            <person name="Bess C."/>
            <person name="Bickham C."/>
            <person name="Chaboub L."/>
            <person name="Chen D."/>
            <person name="Coyle M."/>
            <person name="Deiros D.R."/>
            <person name="Dinh H."/>
            <person name="Forbes L."/>
            <person name="Fowler G."/>
            <person name="Francisco L."/>
            <person name="Fu Q."/>
            <person name="Gubbala S."/>
            <person name="Hale W."/>
            <person name="Han Y."/>
            <person name="Hemphill L."/>
            <person name="Highlander S.K."/>
            <person name="Hirani K."/>
            <person name="Hogues M."/>
            <person name="Jackson L."/>
            <person name="Jakkamsetti A."/>
            <person name="Javaid M."/>
            <person name="Jiang H."/>
            <person name="Korchina V."/>
            <person name="Kovar C."/>
            <person name="Lara F."/>
            <person name="Lee S."/>
            <person name="Mata R."/>
            <person name="Mathew T."/>
            <person name="Moen C."/>
            <person name="Morales K."/>
            <person name="Munidasa M."/>
            <person name="Nazareth L."/>
            <person name="Ngo R."/>
            <person name="Nguyen L."/>
            <person name="Okwuonu G."/>
            <person name="Ongeri F."/>
            <person name="Patil S."/>
            <person name="Petrosino J."/>
            <person name="Pham C."/>
            <person name="Pham P."/>
            <person name="Pu L.-L."/>
            <person name="Puazo M."/>
            <person name="Raj R."/>
            <person name="Reid J."/>
            <person name="Rouhana J."/>
            <person name="Saada N."/>
            <person name="Shang Y."/>
            <person name="Simmons D."/>
            <person name="Thornton R."/>
            <person name="Warren J."/>
            <person name="Weissenberger G."/>
            <person name="Zhang J."/>
            <person name="Zhang L."/>
            <person name="Zhou C."/>
            <person name="Zhu D."/>
            <person name="Muzny D."/>
            <person name="Worley K."/>
            <person name="Gibbs R."/>
        </authorList>
    </citation>
    <scope>NUCLEOTIDE SEQUENCE [LARGE SCALE GENOMIC DNA]</scope>
    <source>
        <strain evidence="1 2">DSM 15434</strain>
    </source>
</reference>
<dbReference type="EMBL" id="ACFH01000095">
    <property type="protein sequence ID" value="EEH65911.1"/>
    <property type="molecule type" value="Genomic_DNA"/>
</dbReference>
<keyword evidence="2" id="KW-1185">Reference proteome</keyword>
<dbReference type="AlphaFoldDB" id="C0W5R5"/>
<organism evidence="1 2">
    <name type="scientific">Actinomyces urogenitalis DSM 15434</name>
    <dbReference type="NCBI Taxonomy" id="525246"/>
    <lineage>
        <taxon>Bacteria</taxon>
        <taxon>Bacillati</taxon>
        <taxon>Actinomycetota</taxon>
        <taxon>Actinomycetes</taxon>
        <taxon>Actinomycetales</taxon>
        <taxon>Actinomycetaceae</taxon>
        <taxon>Actinomyces</taxon>
    </lineage>
</organism>
<dbReference type="OrthoDB" id="3256139at2"/>
<proteinExistence type="predicted"/>
<accession>C0W5R5</accession>
<evidence type="ECO:0000313" key="2">
    <source>
        <dbReference type="Proteomes" id="UP000004778"/>
    </source>
</evidence>
<comment type="caution">
    <text evidence="1">The sequence shown here is derived from an EMBL/GenBank/DDBJ whole genome shotgun (WGS) entry which is preliminary data.</text>
</comment>
<dbReference type="Proteomes" id="UP000004778">
    <property type="component" value="Unassembled WGS sequence"/>
</dbReference>
<protein>
    <submittedName>
        <fullName evidence="1">Uncharacterized protein</fullName>
    </submittedName>
</protein>
<name>C0W5R5_9ACTO</name>
<sequence>MSTAVAPPRGVVRHLSRDEIEARLRIVEAEMTRYFGSVDNALRQEYTGDYPSEQLRLFTEYHGMKFLLGA</sequence>
<evidence type="ECO:0000313" key="1">
    <source>
        <dbReference type="EMBL" id="EEH65911.1"/>
    </source>
</evidence>
<gene>
    <name evidence="1" type="ORF">HMPREF0058_1209</name>
</gene>
<dbReference type="HOGENOM" id="CLU_2748625_0_0_11"/>